<dbReference type="OrthoDB" id="24166at2759"/>
<feature type="signal peptide" evidence="2">
    <location>
        <begin position="1"/>
        <end position="20"/>
    </location>
</feature>
<protein>
    <recommendedName>
        <fullName evidence="5">Right handed beta helix domain-containing protein</fullName>
    </recommendedName>
</protein>
<organism evidence="3 4">
    <name type="scientific">Dictyostelium purpureum</name>
    <name type="common">Slime mold</name>
    <dbReference type="NCBI Taxonomy" id="5786"/>
    <lineage>
        <taxon>Eukaryota</taxon>
        <taxon>Amoebozoa</taxon>
        <taxon>Evosea</taxon>
        <taxon>Eumycetozoa</taxon>
        <taxon>Dictyostelia</taxon>
        <taxon>Dictyosteliales</taxon>
        <taxon>Dictyosteliaceae</taxon>
        <taxon>Dictyostelium</taxon>
    </lineage>
</organism>
<dbReference type="RefSeq" id="XP_003294236.1">
    <property type="nucleotide sequence ID" value="XM_003294188.1"/>
</dbReference>
<keyword evidence="1" id="KW-0472">Membrane</keyword>
<dbReference type="eggNOG" id="ENOG502RHQ5">
    <property type="taxonomic scope" value="Eukaryota"/>
</dbReference>
<dbReference type="Proteomes" id="UP000001064">
    <property type="component" value="Unassembled WGS sequence"/>
</dbReference>
<dbReference type="EMBL" id="GL871462">
    <property type="protein sequence ID" value="EGC29232.1"/>
    <property type="molecule type" value="Genomic_DNA"/>
</dbReference>
<dbReference type="OMA" id="NDARYMI"/>
<evidence type="ECO:0000256" key="2">
    <source>
        <dbReference type="SAM" id="SignalP"/>
    </source>
</evidence>
<sequence>MKSIIFSLILFLLFVNLNKANDNSSCTVYINIQSPNTKQPCGETIETACQEFLTAVQSCNTTAFNTTTYYFSPATYSFEGIDPFGSIVNKTINIINQEYSVDKDTSYTSVIFDLKGATNSFFNVQHNLISDISNINITGITFINGYQESQASVFVNHGTYGTYSFESCVFENNTMKSGTNVSNGGSFSVLQSSLNDVVLQASTLNINKCTFQNTSNMGVTGGLFYIDNNVRVVLNIEESSFTNINGDYGSILYNGNKLLSSTISISNTVISKCIATNSTIYLVGSTQVYNVTFSDNTGGGVGFQFTSSSAVSTLFSYCNFIDNVNITPIYSFKSGLGVSLYKCVFSNNYYSQTVDRNGALTLSDSTASVSYCQFYNNYAINGSSIYATNFLYNDPISIFNSSFVSNTAQYGGVFISQGALFLKDNTTFANNIASFGSAISCFDSTIVFNQTSIITFTNNTDTNGGNNSNGLGCGSNSGCVIKGNIPNNIDTKTCGVVPDKNEKPGLSAGKKALIAIAIVAFVIILIVALIFTLRKIKQRGAYKPIGTSNHF</sequence>
<proteinExistence type="predicted"/>
<keyword evidence="4" id="KW-1185">Reference proteome</keyword>
<keyword evidence="1" id="KW-0812">Transmembrane</keyword>
<name>F1A3J4_DICPU</name>
<accession>F1A3J4</accession>
<feature type="transmembrane region" description="Helical" evidence="1">
    <location>
        <begin position="512"/>
        <end position="533"/>
    </location>
</feature>
<dbReference type="GeneID" id="10506312"/>
<dbReference type="AlphaFoldDB" id="F1A3J4"/>
<evidence type="ECO:0000256" key="1">
    <source>
        <dbReference type="SAM" id="Phobius"/>
    </source>
</evidence>
<keyword evidence="1" id="KW-1133">Transmembrane helix</keyword>
<dbReference type="VEuPathDB" id="AmoebaDB:DICPUDRAFT_99893"/>
<evidence type="ECO:0000313" key="3">
    <source>
        <dbReference type="EMBL" id="EGC29232.1"/>
    </source>
</evidence>
<reference evidence="4" key="1">
    <citation type="journal article" date="2011" name="Genome Biol.">
        <title>Comparative genomics of the social amoebae Dictyostelium discoideum and Dictyostelium purpureum.</title>
        <authorList>
            <consortium name="US DOE Joint Genome Institute (JGI-PGF)"/>
            <person name="Sucgang R."/>
            <person name="Kuo A."/>
            <person name="Tian X."/>
            <person name="Salerno W."/>
            <person name="Parikh A."/>
            <person name="Feasley C.L."/>
            <person name="Dalin E."/>
            <person name="Tu H."/>
            <person name="Huang E."/>
            <person name="Barry K."/>
            <person name="Lindquist E."/>
            <person name="Shapiro H."/>
            <person name="Bruce D."/>
            <person name="Schmutz J."/>
            <person name="Salamov A."/>
            <person name="Fey P."/>
            <person name="Gaudet P."/>
            <person name="Anjard C."/>
            <person name="Babu M.M."/>
            <person name="Basu S."/>
            <person name="Bushmanova Y."/>
            <person name="van der Wel H."/>
            <person name="Katoh-Kurasawa M."/>
            <person name="Dinh C."/>
            <person name="Coutinho P.M."/>
            <person name="Saito T."/>
            <person name="Elias M."/>
            <person name="Schaap P."/>
            <person name="Kay R.R."/>
            <person name="Henrissat B."/>
            <person name="Eichinger L."/>
            <person name="Rivero F."/>
            <person name="Putnam N.H."/>
            <person name="West C.M."/>
            <person name="Loomis W.F."/>
            <person name="Chisholm R.L."/>
            <person name="Shaulsky G."/>
            <person name="Strassmann J.E."/>
            <person name="Queller D.C."/>
            <person name="Kuspa A."/>
            <person name="Grigoriev I.V."/>
        </authorList>
    </citation>
    <scope>NUCLEOTIDE SEQUENCE [LARGE SCALE GENOMIC DNA]</scope>
    <source>
        <strain evidence="4">QSDP1</strain>
    </source>
</reference>
<dbReference type="PANTHER" id="PTHR31318">
    <property type="entry name" value="EXPRESSED PROTEIN-RELATED"/>
    <property type="match status" value="1"/>
</dbReference>
<dbReference type="InterPro" id="IPR011050">
    <property type="entry name" value="Pectin_lyase_fold/virulence"/>
</dbReference>
<evidence type="ECO:0000313" key="4">
    <source>
        <dbReference type="Proteomes" id="UP000001064"/>
    </source>
</evidence>
<dbReference type="PANTHER" id="PTHR31318:SF1">
    <property type="entry name" value="POLYMORPHIC MEMBRANE PROTEIN REPEAT-CONTAINING PROTEIN-RELATED"/>
    <property type="match status" value="1"/>
</dbReference>
<feature type="chain" id="PRO_5003263061" description="Right handed beta helix domain-containing protein" evidence="2">
    <location>
        <begin position="21"/>
        <end position="551"/>
    </location>
</feature>
<dbReference type="InParanoid" id="F1A3J4"/>
<dbReference type="SUPFAM" id="SSF51126">
    <property type="entry name" value="Pectin lyase-like"/>
    <property type="match status" value="2"/>
</dbReference>
<dbReference type="KEGG" id="dpp:DICPUDRAFT_99893"/>
<gene>
    <name evidence="3" type="ORF">DICPUDRAFT_99893</name>
</gene>
<keyword evidence="2" id="KW-0732">Signal</keyword>
<evidence type="ECO:0008006" key="5">
    <source>
        <dbReference type="Google" id="ProtNLM"/>
    </source>
</evidence>
<dbReference type="FunCoup" id="F1A3J4">
    <property type="interactions" value="3"/>
</dbReference>